<dbReference type="Pfam" id="PF09694">
    <property type="entry name" value="Gcw_chp"/>
    <property type="match status" value="1"/>
</dbReference>
<reference evidence="2" key="1">
    <citation type="submission" date="2024-06" db="EMBL/GenBank/DDBJ databases">
        <authorList>
            <person name="Li S."/>
        </authorList>
    </citation>
    <scope>NUCLEOTIDE SEQUENCE</scope>
    <source>
        <strain evidence="2">SR10</strain>
    </source>
</reference>
<accession>A0AAU8MUM9</accession>
<dbReference type="RefSeq" id="WP_363799547.1">
    <property type="nucleotide sequence ID" value="NZ_CP159925.1"/>
</dbReference>
<name>A0AAU8MUM9_9GAMM</name>
<proteinExistence type="predicted"/>
<sequence length="268" mass="28842">MSLHANHRVTRRVRTARTSAHALALAMTAAFAALAAVPVHAGVTGSIALTSDYLFRGVSQTDQDPALQGGIEYAHDSGFYAGAWGSNVSWLSDTVVVGDDISNSLELDAYLGYRGKAGEIVSYDVGVLTYYYPGDYPSGFNSPNTTEIYLGGSVAPSEAVSLGLKYSYAVTDLFGYADSDGSSYLDANLNWTFQPGWTLNLHGGKQWIEHNEDFEYTDWKLGVTKSFENGFSVAAAYSGTDAEKALYTNAHGHFLADDAFTLTLTKAF</sequence>
<feature type="signal peptide" evidence="1">
    <location>
        <begin position="1"/>
        <end position="35"/>
    </location>
</feature>
<dbReference type="NCBIfam" id="TIGR02001">
    <property type="entry name" value="gcw_chp"/>
    <property type="match status" value="1"/>
</dbReference>
<protein>
    <submittedName>
        <fullName evidence="2">TorF family putative porin</fullName>
    </submittedName>
</protein>
<keyword evidence="1" id="KW-0732">Signal</keyword>
<dbReference type="InterPro" id="IPR010239">
    <property type="entry name" value="CHP02001"/>
</dbReference>
<feature type="chain" id="PRO_5043560542" evidence="1">
    <location>
        <begin position="36"/>
        <end position="268"/>
    </location>
</feature>
<evidence type="ECO:0000256" key="1">
    <source>
        <dbReference type="SAM" id="SignalP"/>
    </source>
</evidence>
<gene>
    <name evidence="2" type="ORF">ABU614_05075</name>
</gene>
<dbReference type="EMBL" id="CP159925">
    <property type="protein sequence ID" value="XCO76164.1"/>
    <property type="molecule type" value="Genomic_DNA"/>
</dbReference>
<dbReference type="AlphaFoldDB" id="A0AAU8MUM9"/>
<organism evidence="2">
    <name type="scientific">Lysobacter firmicutimachus</name>
    <dbReference type="NCBI Taxonomy" id="1792846"/>
    <lineage>
        <taxon>Bacteria</taxon>
        <taxon>Pseudomonadati</taxon>
        <taxon>Pseudomonadota</taxon>
        <taxon>Gammaproteobacteria</taxon>
        <taxon>Lysobacterales</taxon>
        <taxon>Lysobacteraceae</taxon>
        <taxon>Lysobacter</taxon>
    </lineage>
</organism>
<evidence type="ECO:0000313" key="2">
    <source>
        <dbReference type="EMBL" id="XCO76164.1"/>
    </source>
</evidence>